<evidence type="ECO:0000313" key="6">
    <source>
        <dbReference type="EMBL" id="QCK86942.1"/>
    </source>
</evidence>
<dbReference type="EMBL" id="CP039865">
    <property type="protein sequence ID" value="QCK86942.1"/>
    <property type="molecule type" value="Genomic_DNA"/>
</dbReference>
<sequence>MTLIAHISDLHLGPVPFPVPGPLALKPVLGWINWARQPGQHDNALWLKAAAEAMAAKPDFTLMTGDLVELGLDSEWRVAAEALALLGPADRVTWAPGNHDLYTRDGEVRARALMADWLPAGSGRDLRDSFPRLDLVGEAAIVTLCSGTPTWLFSAEGELGAAQLERLDVLLAGIDRSRHLPVIAVHHPPHTPKLSWLKRLRDGEALIDLMSRRECSLLFHGHLHEACRVEIVREGRTITQIGAPSASATGRHGDGPAGFNLVEIARQETGLRWSCRHVRLP</sequence>
<dbReference type="InterPro" id="IPR004843">
    <property type="entry name" value="Calcineurin-like_PHP"/>
</dbReference>
<accession>A0A4D7QS74</accession>
<organism evidence="6 7">
    <name type="scientific">Phreatobacter aquaticus</name>
    <dbReference type="NCBI Taxonomy" id="2570229"/>
    <lineage>
        <taxon>Bacteria</taxon>
        <taxon>Pseudomonadati</taxon>
        <taxon>Pseudomonadota</taxon>
        <taxon>Alphaproteobacteria</taxon>
        <taxon>Hyphomicrobiales</taxon>
        <taxon>Phreatobacteraceae</taxon>
        <taxon>Phreatobacter</taxon>
    </lineage>
</organism>
<dbReference type="OrthoDB" id="651281at2"/>
<reference evidence="6 7" key="1">
    <citation type="submission" date="2019-04" db="EMBL/GenBank/DDBJ databases">
        <title>Phreatobacter aquaticus sp. nov.</title>
        <authorList>
            <person name="Choi A."/>
            <person name="Baek K."/>
        </authorList>
    </citation>
    <scope>NUCLEOTIDE SEQUENCE [LARGE SCALE GENOMIC DNA]</scope>
    <source>
        <strain evidence="6 7">NMCR1094</strain>
    </source>
</reference>
<keyword evidence="2" id="KW-0378">Hydrolase</keyword>
<evidence type="ECO:0000259" key="5">
    <source>
        <dbReference type="Pfam" id="PF00149"/>
    </source>
</evidence>
<dbReference type="PANTHER" id="PTHR42988:SF2">
    <property type="entry name" value="CYCLIC NUCLEOTIDE PHOSPHODIESTERASE CBUA0032-RELATED"/>
    <property type="match status" value="1"/>
</dbReference>
<name>A0A4D7QS74_9HYPH</name>
<evidence type="ECO:0000313" key="7">
    <source>
        <dbReference type="Proteomes" id="UP000298588"/>
    </source>
</evidence>
<evidence type="ECO:0000256" key="3">
    <source>
        <dbReference type="ARBA" id="ARBA00023004"/>
    </source>
</evidence>
<dbReference type="KEGG" id="paqt:E8L99_14840"/>
<dbReference type="GO" id="GO:0046872">
    <property type="term" value="F:metal ion binding"/>
    <property type="evidence" value="ECO:0007669"/>
    <property type="project" value="UniProtKB-KW"/>
</dbReference>
<evidence type="ECO:0000256" key="4">
    <source>
        <dbReference type="ARBA" id="ARBA00025742"/>
    </source>
</evidence>
<dbReference type="PANTHER" id="PTHR42988">
    <property type="entry name" value="PHOSPHOHYDROLASE"/>
    <property type="match status" value="1"/>
</dbReference>
<dbReference type="SUPFAM" id="SSF56300">
    <property type="entry name" value="Metallo-dependent phosphatases"/>
    <property type="match status" value="1"/>
</dbReference>
<dbReference type="RefSeq" id="WP_137100273.1">
    <property type="nucleotide sequence ID" value="NZ_CP039865.1"/>
</dbReference>
<evidence type="ECO:0000256" key="2">
    <source>
        <dbReference type="ARBA" id="ARBA00022801"/>
    </source>
</evidence>
<dbReference type="Gene3D" id="3.60.21.10">
    <property type="match status" value="1"/>
</dbReference>
<gene>
    <name evidence="6" type="ORF">E8L99_14840</name>
</gene>
<proteinExistence type="inferred from homology"/>
<keyword evidence="7" id="KW-1185">Reference proteome</keyword>
<dbReference type="Pfam" id="PF00149">
    <property type="entry name" value="Metallophos"/>
    <property type="match status" value="1"/>
</dbReference>
<dbReference type="Proteomes" id="UP000298588">
    <property type="component" value="Chromosome"/>
</dbReference>
<feature type="domain" description="Calcineurin-like phosphoesterase" evidence="5">
    <location>
        <begin position="4"/>
        <end position="225"/>
    </location>
</feature>
<dbReference type="InterPro" id="IPR050884">
    <property type="entry name" value="CNP_phosphodiesterase-III"/>
</dbReference>
<keyword evidence="3" id="KW-0408">Iron</keyword>
<evidence type="ECO:0000256" key="1">
    <source>
        <dbReference type="ARBA" id="ARBA00022723"/>
    </source>
</evidence>
<keyword evidence="1" id="KW-0479">Metal-binding</keyword>
<dbReference type="AlphaFoldDB" id="A0A4D7QS74"/>
<dbReference type="InterPro" id="IPR029052">
    <property type="entry name" value="Metallo-depent_PP-like"/>
</dbReference>
<comment type="similarity">
    <text evidence="4">Belongs to the cyclic nucleotide phosphodiesterase class-III family.</text>
</comment>
<dbReference type="GO" id="GO:0016787">
    <property type="term" value="F:hydrolase activity"/>
    <property type="evidence" value="ECO:0007669"/>
    <property type="project" value="UniProtKB-KW"/>
</dbReference>
<protein>
    <submittedName>
        <fullName evidence="6">Metallophosphoesterase</fullName>
    </submittedName>
</protein>